<dbReference type="KEGG" id="nde:NIDE0742"/>
<accession>D8PBA1</accession>
<evidence type="ECO:0000313" key="3">
    <source>
        <dbReference type="Proteomes" id="UP000001660"/>
    </source>
</evidence>
<dbReference type="SUPFAM" id="SSF53448">
    <property type="entry name" value="Nucleotide-diphospho-sugar transferases"/>
    <property type="match status" value="1"/>
</dbReference>
<reference evidence="2 3" key="1">
    <citation type="journal article" date="2010" name="Proc. Natl. Acad. Sci. U.S.A.">
        <title>A Nitrospira metagenome illuminates the physiology and evolution of globally important nitrite-oxidizing bacteria.</title>
        <authorList>
            <person name="Lucker S."/>
            <person name="Wagner M."/>
            <person name="Maixner F."/>
            <person name="Pelletier E."/>
            <person name="Koch H."/>
            <person name="Vacherie B."/>
            <person name="Rattei T."/>
            <person name="Sinninghe Damste J."/>
            <person name="Spieck E."/>
            <person name="Le Paslier D."/>
            <person name="Daims H."/>
        </authorList>
    </citation>
    <scope>NUCLEOTIDE SEQUENCE [LARGE SCALE GENOMIC DNA]</scope>
</reference>
<dbReference type="Proteomes" id="UP000001660">
    <property type="component" value="Chromosome"/>
</dbReference>
<dbReference type="PANTHER" id="PTHR43685">
    <property type="entry name" value="GLYCOSYLTRANSFERASE"/>
    <property type="match status" value="1"/>
</dbReference>
<sequence length="304" mass="34294">MPLDRHKISVIVPTVGRDSLALCRTALERQTRPPDEIVIVVDEFRRGVVWARNEGIARSSGDVIAFADDDVIPPADWLERLVGALDRCDAAAAGGTFQETDPLLDAIRRRNPFPEREQMDHGGLVGNSGNLMIRRQWLARCQQEDGYVFNPCFGGSGEDWELMWRLRKRGARMVYVPSRVQHLRRAAVGQHLRHSFQRGVGIARLFLVMRCDQSGVVPQDSLLWGKGGRRTDPRWFQALWSKLIGPFDGKGFQSRRQFWVFWLGEKCQAAGFLWEVVTGLLSKRLVPRRAVPQSAGSTAIGPKL</sequence>
<dbReference type="PANTHER" id="PTHR43685:SF2">
    <property type="entry name" value="GLYCOSYLTRANSFERASE 2-LIKE DOMAIN-CONTAINING PROTEIN"/>
    <property type="match status" value="1"/>
</dbReference>
<dbReference type="EMBL" id="FP929003">
    <property type="protein sequence ID" value="CBK40510.1"/>
    <property type="molecule type" value="Genomic_DNA"/>
</dbReference>
<dbReference type="eggNOG" id="COG1216">
    <property type="taxonomic scope" value="Bacteria"/>
</dbReference>
<dbReference type="CAZy" id="GT2">
    <property type="family name" value="Glycosyltransferase Family 2"/>
</dbReference>
<dbReference type="Gene3D" id="3.90.550.10">
    <property type="entry name" value="Spore Coat Polysaccharide Biosynthesis Protein SpsA, Chain A"/>
    <property type="match status" value="1"/>
</dbReference>
<dbReference type="STRING" id="330214.NIDE0742"/>
<feature type="domain" description="Glycosyltransferase 2-like" evidence="1">
    <location>
        <begin position="44"/>
        <end position="133"/>
    </location>
</feature>
<organism evidence="2 3">
    <name type="scientific">Nitrospira defluvii</name>
    <dbReference type="NCBI Taxonomy" id="330214"/>
    <lineage>
        <taxon>Bacteria</taxon>
        <taxon>Pseudomonadati</taxon>
        <taxon>Nitrospirota</taxon>
        <taxon>Nitrospiria</taxon>
        <taxon>Nitrospirales</taxon>
        <taxon>Nitrospiraceae</taxon>
        <taxon>Nitrospira</taxon>
    </lineage>
</organism>
<evidence type="ECO:0000313" key="2">
    <source>
        <dbReference type="EMBL" id="CBK40510.1"/>
    </source>
</evidence>
<dbReference type="OrthoDB" id="3655479at2"/>
<keyword evidence="3" id="KW-1185">Reference proteome</keyword>
<protein>
    <recommendedName>
        <fullName evidence="1">Glycosyltransferase 2-like domain-containing protein</fullName>
    </recommendedName>
</protein>
<name>D8PBA1_9BACT</name>
<evidence type="ECO:0000259" key="1">
    <source>
        <dbReference type="Pfam" id="PF00535"/>
    </source>
</evidence>
<dbReference type="InterPro" id="IPR029044">
    <property type="entry name" value="Nucleotide-diphossugar_trans"/>
</dbReference>
<gene>
    <name evidence="2" type="ORF">NIDE0742</name>
</gene>
<dbReference type="AlphaFoldDB" id="D8PBA1"/>
<dbReference type="InterPro" id="IPR001173">
    <property type="entry name" value="Glyco_trans_2-like"/>
</dbReference>
<dbReference type="InterPro" id="IPR050834">
    <property type="entry name" value="Glycosyltransf_2"/>
</dbReference>
<proteinExistence type="predicted"/>
<dbReference type="Pfam" id="PF00535">
    <property type="entry name" value="Glycos_transf_2"/>
    <property type="match status" value="1"/>
</dbReference>
<dbReference type="HOGENOM" id="CLU_025996_19_6_0"/>